<evidence type="ECO:0000313" key="3">
    <source>
        <dbReference type="Proteomes" id="UP001162905"/>
    </source>
</evidence>
<comment type="caution">
    <text evidence="2">The sequence shown here is derived from an EMBL/GenBank/DDBJ whole genome shotgun (WGS) entry which is preliminary data.</text>
</comment>
<feature type="compositionally biased region" description="Polar residues" evidence="1">
    <location>
        <begin position="37"/>
        <end position="48"/>
    </location>
</feature>
<dbReference type="EMBL" id="JAKJXH010000005">
    <property type="protein sequence ID" value="MCF7541983.1"/>
    <property type="molecule type" value="Genomic_DNA"/>
</dbReference>
<feature type="compositionally biased region" description="Polar residues" evidence="1">
    <location>
        <begin position="7"/>
        <end position="16"/>
    </location>
</feature>
<reference evidence="2" key="1">
    <citation type="submission" date="2022-01" db="EMBL/GenBank/DDBJ databases">
        <title>Pseudomonas sp. nov. isolated from Antarctic regolith.</title>
        <authorList>
            <person name="Novakova D."/>
            <person name="Sedlar K."/>
        </authorList>
    </citation>
    <scope>NUCLEOTIDE SEQUENCE</scope>
    <source>
        <strain evidence="2">P2647</strain>
    </source>
</reference>
<evidence type="ECO:0000313" key="2">
    <source>
        <dbReference type="EMBL" id="MCF7541983.1"/>
    </source>
</evidence>
<dbReference type="Proteomes" id="UP001162905">
    <property type="component" value="Unassembled WGS sequence"/>
</dbReference>
<evidence type="ECO:0000256" key="1">
    <source>
        <dbReference type="SAM" id="MobiDB-lite"/>
    </source>
</evidence>
<feature type="region of interest" description="Disordered" evidence="1">
    <location>
        <begin position="1"/>
        <end position="62"/>
    </location>
</feature>
<keyword evidence="3" id="KW-1185">Reference proteome</keyword>
<name>A0ABS9I4E5_9PSED</name>
<accession>A0ABS9I4E5</accession>
<proteinExistence type="predicted"/>
<organism evidence="2 3">
    <name type="scientific">Pseudomonas petrae</name>
    <dbReference type="NCBI Taxonomy" id="2912190"/>
    <lineage>
        <taxon>Bacteria</taxon>
        <taxon>Pseudomonadati</taxon>
        <taxon>Pseudomonadota</taxon>
        <taxon>Gammaproteobacteria</taxon>
        <taxon>Pseudomonadales</taxon>
        <taxon>Pseudomonadaceae</taxon>
        <taxon>Pseudomonas</taxon>
    </lineage>
</organism>
<gene>
    <name evidence="2" type="ORF">L4G47_07080</name>
</gene>
<sequence>MPIAISDNASSVTRSGISGGAVVITDDAEQQKRTGKTAEQTVASLNRDVSSDRDGSNSLKPIFDEDEIRAGFEIVSAFSNEAPITNPYQAR</sequence>
<evidence type="ECO:0008006" key="4">
    <source>
        <dbReference type="Google" id="ProtNLM"/>
    </source>
</evidence>
<protein>
    <recommendedName>
        <fullName evidence="4">Filamentous hemagglutinin</fullName>
    </recommendedName>
</protein>